<accession>A0ABD6C636</accession>
<sequence length="75" mass="7383">MSEGRGRGTSRREALVWLAVLSIPPGVGMVGFVAVAMAGGAVTPGAIAAGVATTGLIAGVLTVVLEFGPDEETTD</sequence>
<gene>
    <name evidence="2" type="ORF">ACFR9U_01595</name>
</gene>
<name>A0ABD6C636_9EURY</name>
<reference evidence="2 3" key="1">
    <citation type="journal article" date="2019" name="Int. J. Syst. Evol. Microbiol.">
        <title>The Global Catalogue of Microorganisms (GCM) 10K type strain sequencing project: providing services to taxonomists for standard genome sequencing and annotation.</title>
        <authorList>
            <consortium name="The Broad Institute Genomics Platform"/>
            <consortium name="The Broad Institute Genome Sequencing Center for Infectious Disease"/>
            <person name="Wu L."/>
            <person name="Ma J."/>
        </authorList>
    </citation>
    <scope>NUCLEOTIDE SEQUENCE [LARGE SCALE GENOMIC DNA]</scope>
    <source>
        <strain evidence="2 3">CGMCC 1.12125</strain>
    </source>
</reference>
<evidence type="ECO:0000256" key="1">
    <source>
        <dbReference type="SAM" id="Phobius"/>
    </source>
</evidence>
<organism evidence="2 3">
    <name type="scientific">Halorientalis brevis</name>
    <dbReference type="NCBI Taxonomy" id="1126241"/>
    <lineage>
        <taxon>Archaea</taxon>
        <taxon>Methanobacteriati</taxon>
        <taxon>Methanobacteriota</taxon>
        <taxon>Stenosarchaea group</taxon>
        <taxon>Halobacteria</taxon>
        <taxon>Halobacteriales</taxon>
        <taxon>Haloarculaceae</taxon>
        <taxon>Halorientalis</taxon>
    </lineage>
</organism>
<dbReference type="RefSeq" id="WP_247377362.1">
    <property type="nucleotide sequence ID" value="NZ_JALLGV010000003.1"/>
</dbReference>
<protein>
    <submittedName>
        <fullName evidence="2">Uncharacterized protein</fullName>
    </submittedName>
</protein>
<dbReference type="EMBL" id="JBHUDJ010000001">
    <property type="protein sequence ID" value="MFD1585660.1"/>
    <property type="molecule type" value="Genomic_DNA"/>
</dbReference>
<evidence type="ECO:0000313" key="3">
    <source>
        <dbReference type="Proteomes" id="UP001597119"/>
    </source>
</evidence>
<keyword evidence="1" id="KW-0472">Membrane</keyword>
<evidence type="ECO:0000313" key="2">
    <source>
        <dbReference type="EMBL" id="MFD1585660.1"/>
    </source>
</evidence>
<keyword evidence="1" id="KW-0812">Transmembrane</keyword>
<keyword evidence="3" id="KW-1185">Reference proteome</keyword>
<keyword evidence="1" id="KW-1133">Transmembrane helix</keyword>
<feature type="transmembrane region" description="Helical" evidence="1">
    <location>
        <begin position="45"/>
        <end position="65"/>
    </location>
</feature>
<dbReference type="AlphaFoldDB" id="A0ABD6C636"/>
<comment type="caution">
    <text evidence="2">The sequence shown here is derived from an EMBL/GenBank/DDBJ whole genome shotgun (WGS) entry which is preliminary data.</text>
</comment>
<feature type="transmembrane region" description="Helical" evidence="1">
    <location>
        <begin position="15"/>
        <end position="39"/>
    </location>
</feature>
<dbReference type="Proteomes" id="UP001597119">
    <property type="component" value="Unassembled WGS sequence"/>
</dbReference>
<proteinExistence type="predicted"/>